<dbReference type="InterPro" id="IPR013249">
    <property type="entry name" value="RNA_pol_sigma70_r4_t2"/>
</dbReference>
<evidence type="ECO:0000256" key="5">
    <source>
        <dbReference type="ARBA" id="ARBA00023163"/>
    </source>
</evidence>
<dbReference type="EMBL" id="MUXN01000003">
    <property type="protein sequence ID" value="OOC07709.1"/>
    <property type="molecule type" value="Genomic_DNA"/>
</dbReference>
<dbReference type="InterPro" id="IPR036388">
    <property type="entry name" value="WH-like_DNA-bd_sf"/>
</dbReference>
<dbReference type="PATRIC" id="fig|1238180.3.peg.5406"/>
<protein>
    <recommendedName>
        <fullName evidence="7">RNA polymerase sigma factor 70 region 4 type 2 domain-containing protein</fullName>
    </recommendedName>
</protein>
<dbReference type="InterPro" id="IPR039425">
    <property type="entry name" value="RNA_pol_sigma-70-like"/>
</dbReference>
<feature type="region of interest" description="Disordered" evidence="6">
    <location>
        <begin position="184"/>
        <end position="208"/>
    </location>
</feature>
<evidence type="ECO:0000313" key="10">
    <source>
        <dbReference type="Proteomes" id="UP000014137"/>
    </source>
</evidence>
<evidence type="ECO:0000313" key="11">
    <source>
        <dbReference type="Proteomes" id="UP000188551"/>
    </source>
</evidence>
<proteinExistence type="inferred from homology"/>
<dbReference type="InterPro" id="IPR013324">
    <property type="entry name" value="RNA_pol_sigma_r3/r4-like"/>
</dbReference>
<dbReference type="RefSeq" id="WP_005162109.1">
    <property type="nucleotide sequence ID" value="NZ_ANMG01000053.1"/>
</dbReference>
<evidence type="ECO:0000259" key="7">
    <source>
        <dbReference type="Pfam" id="PF08281"/>
    </source>
</evidence>
<comment type="caution">
    <text evidence="8">The sequence shown here is derived from an EMBL/GenBank/DDBJ whole genome shotgun (WGS) entry which is preliminary data.</text>
</comment>
<keyword evidence="5" id="KW-0804">Transcription</keyword>
<evidence type="ECO:0000313" key="9">
    <source>
        <dbReference type="EMBL" id="OOC07709.1"/>
    </source>
</evidence>
<evidence type="ECO:0000256" key="4">
    <source>
        <dbReference type="ARBA" id="ARBA00023125"/>
    </source>
</evidence>
<feature type="domain" description="RNA polymerase sigma factor 70 region 4 type 2" evidence="7">
    <location>
        <begin position="129"/>
        <end position="180"/>
    </location>
</feature>
<keyword evidence="11" id="KW-1185">Reference proteome</keyword>
<evidence type="ECO:0000256" key="6">
    <source>
        <dbReference type="SAM" id="MobiDB-lite"/>
    </source>
</evidence>
<keyword evidence="3" id="KW-0731">Sigma factor</keyword>
<dbReference type="SUPFAM" id="SSF88659">
    <property type="entry name" value="Sigma3 and sigma4 domains of RNA polymerase sigma factors"/>
    <property type="match status" value="1"/>
</dbReference>
<dbReference type="AlphaFoldDB" id="M2PKB3"/>
<accession>M2PKB3</accession>
<keyword evidence="2" id="KW-0805">Transcription regulation</keyword>
<dbReference type="CDD" id="cd06171">
    <property type="entry name" value="Sigma70_r4"/>
    <property type="match status" value="1"/>
</dbReference>
<name>M2PKB3_9PSEU</name>
<feature type="compositionally biased region" description="Basic and acidic residues" evidence="6">
    <location>
        <begin position="8"/>
        <end position="24"/>
    </location>
</feature>
<dbReference type="InterPro" id="IPR014284">
    <property type="entry name" value="RNA_pol_sigma-70_dom"/>
</dbReference>
<dbReference type="GO" id="GO:0003677">
    <property type="term" value="F:DNA binding"/>
    <property type="evidence" value="ECO:0007669"/>
    <property type="project" value="UniProtKB-KW"/>
</dbReference>
<dbReference type="Pfam" id="PF08281">
    <property type="entry name" value="Sigma70_r4_2"/>
    <property type="match status" value="1"/>
</dbReference>
<gene>
    <name evidence="9" type="ORF">B0293_06130</name>
    <name evidence="8" type="ORF">C791_5490</name>
</gene>
<reference evidence="9 11" key="2">
    <citation type="submission" date="2017-02" db="EMBL/GenBank/DDBJ databases">
        <title>Amycolatopsis azurea DSM 43854 draft genome.</title>
        <authorList>
            <person name="Mayilraj S."/>
        </authorList>
    </citation>
    <scope>NUCLEOTIDE SEQUENCE [LARGE SCALE GENOMIC DNA]</scope>
    <source>
        <strain evidence="9 11">DSM 43854</strain>
    </source>
</reference>
<dbReference type="EMBL" id="ANMG01000053">
    <property type="protein sequence ID" value="EMD24908.1"/>
    <property type="molecule type" value="Genomic_DNA"/>
</dbReference>
<organism evidence="8 10">
    <name type="scientific">Amycolatopsis azurea DSM 43854</name>
    <dbReference type="NCBI Taxonomy" id="1238180"/>
    <lineage>
        <taxon>Bacteria</taxon>
        <taxon>Bacillati</taxon>
        <taxon>Actinomycetota</taxon>
        <taxon>Actinomycetes</taxon>
        <taxon>Pseudonocardiales</taxon>
        <taxon>Pseudonocardiaceae</taxon>
        <taxon>Amycolatopsis</taxon>
    </lineage>
</organism>
<comment type="similarity">
    <text evidence="1">Belongs to the sigma-70 factor family. ECF subfamily.</text>
</comment>
<dbReference type="PANTHER" id="PTHR43133">
    <property type="entry name" value="RNA POLYMERASE ECF-TYPE SIGMA FACTO"/>
    <property type="match status" value="1"/>
</dbReference>
<dbReference type="Proteomes" id="UP000188551">
    <property type="component" value="Unassembled WGS sequence"/>
</dbReference>
<dbReference type="Gene3D" id="1.10.1740.10">
    <property type="match status" value="1"/>
</dbReference>
<evidence type="ECO:0000256" key="1">
    <source>
        <dbReference type="ARBA" id="ARBA00010641"/>
    </source>
</evidence>
<dbReference type="Proteomes" id="UP000014137">
    <property type="component" value="Unassembled WGS sequence"/>
</dbReference>
<dbReference type="GO" id="GO:0016987">
    <property type="term" value="F:sigma factor activity"/>
    <property type="evidence" value="ECO:0007669"/>
    <property type="project" value="UniProtKB-KW"/>
</dbReference>
<evidence type="ECO:0000256" key="3">
    <source>
        <dbReference type="ARBA" id="ARBA00023082"/>
    </source>
</evidence>
<dbReference type="GO" id="GO:0006352">
    <property type="term" value="P:DNA-templated transcription initiation"/>
    <property type="evidence" value="ECO:0007669"/>
    <property type="project" value="InterPro"/>
</dbReference>
<feature type="region of interest" description="Disordered" evidence="6">
    <location>
        <begin position="1"/>
        <end position="25"/>
    </location>
</feature>
<dbReference type="Gene3D" id="1.10.10.10">
    <property type="entry name" value="Winged helix-like DNA-binding domain superfamily/Winged helix DNA-binding domain"/>
    <property type="match status" value="1"/>
</dbReference>
<evidence type="ECO:0000256" key="2">
    <source>
        <dbReference type="ARBA" id="ARBA00023015"/>
    </source>
</evidence>
<keyword evidence="4" id="KW-0238">DNA-binding</keyword>
<evidence type="ECO:0000313" key="8">
    <source>
        <dbReference type="EMBL" id="EMD24908.1"/>
    </source>
</evidence>
<sequence>MSGPVDEPAARDGDGRPGEGRRDSLASLLDGHDEDLLDRLYASILRRVGRDADAAQDIYVDCLRALVARADHDRIPPCEQRKLLFGIARFMIADWWKAADRVTPAPPSDFALLFDALSDPYAQIDRKIDVERALGCLHDRQREALVLVYLDRLPYDMTAGLMGISVNGVKRLLAKAKTNLHTGGLLDGHGDGPTARKKPQTGTAGEER</sequence>
<dbReference type="OrthoDB" id="5243766at2"/>
<dbReference type="PANTHER" id="PTHR43133:SF8">
    <property type="entry name" value="RNA POLYMERASE SIGMA FACTOR HI_1459-RELATED"/>
    <property type="match status" value="1"/>
</dbReference>
<dbReference type="NCBIfam" id="TIGR02937">
    <property type="entry name" value="sigma70-ECF"/>
    <property type="match status" value="1"/>
</dbReference>
<reference evidence="8 10" key="1">
    <citation type="submission" date="2012-10" db="EMBL/GenBank/DDBJ databases">
        <title>Genome assembly of Amycolatopsis azurea DSM 43854.</title>
        <authorList>
            <person name="Khatri I."/>
            <person name="Kaur I."/>
            <person name="Subramanian S."/>
            <person name="Mayilraj S."/>
        </authorList>
    </citation>
    <scope>NUCLEOTIDE SEQUENCE [LARGE SCALE GENOMIC DNA]</scope>
    <source>
        <strain evidence="8 10">DSM 43854</strain>
    </source>
</reference>